<evidence type="ECO:0000256" key="1">
    <source>
        <dbReference type="SAM" id="MobiDB-lite"/>
    </source>
</evidence>
<evidence type="ECO:0000313" key="3">
    <source>
        <dbReference type="EMBL" id="KIG17791.1"/>
    </source>
</evidence>
<organism evidence="3 4">
    <name type="scientific">Enhygromyxa salina</name>
    <dbReference type="NCBI Taxonomy" id="215803"/>
    <lineage>
        <taxon>Bacteria</taxon>
        <taxon>Pseudomonadati</taxon>
        <taxon>Myxococcota</taxon>
        <taxon>Polyangia</taxon>
        <taxon>Nannocystales</taxon>
        <taxon>Nannocystaceae</taxon>
        <taxon>Enhygromyxa</taxon>
    </lineage>
</organism>
<comment type="caution">
    <text evidence="3">The sequence shown here is derived from an EMBL/GenBank/DDBJ whole genome shotgun (WGS) entry which is preliminary data.</text>
</comment>
<reference evidence="3 4" key="1">
    <citation type="submission" date="2014-12" db="EMBL/GenBank/DDBJ databases">
        <title>Genome assembly of Enhygromyxa salina DSM 15201.</title>
        <authorList>
            <person name="Sharma G."/>
            <person name="Subramanian S."/>
        </authorList>
    </citation>
    <scope>NUCLEOTIDE SEQUENCE [LARGE SCALE GENOMIC DNA]</scope>
    <source>
        <strain evidence="3 4">DSM 15201</strain>
    </source>
</reference>
<evidence type="ECO:0000256" key="2">
    <source>
        <dbReference type="SAM" id="SignalP"/>
    </source>
</evidence>
<feature type="region of interest" description="Disordered" evidence="1">
    <location>
        <begin position="130"/>
        <end position="153"/>
    </location>
</feature>
<feature type="signal peptide" evidence="2">
    <location>
        <begin position="1"/>
        <end position="27"/>
    </location>
</feature>
<dbReference type="PROSITE" id="PS51257">
    <property type="entry name" value="PROKAR_LIPOPROTEIN"/>
    <property type="match status" value="1"/>
</dbReference>
<evidence type="ECO:0000313" key="4">
    <source>
        <dbReference type="Proteomes" id="UP000031599"/>
    </source>
</evidence>
<gene>
    <name evidence="3" type="ORF">DB30_02824</name>
</gene>
<name>A0A0C2D3J8_9BACT</name>
<dbReference type="EMBL" id="JMCC02000020">
    <property type="protein sequence ID" value="KIG17791.1"/>
    <property type="molecule type" value="Genomic_DNA"/>
</dbReference>
<dbReference type="AlphaFoldDB" id="A0A0C2D3J8"/>
<dbReference type="RefSeq" id="WP_052547976.1">
    <property type="nucleotide sequence ID" value="NZ_JMCC02000020.1"/>
</dbReference>
<proteinExistence type="predicted"/>
<keyword evidence="2" id="KW-0732">Signal</keyword>
<accession>A0A0C2D3J8</accession>
<dbReference type="Proteomes" id="UP000031599">
    <property type="component" value="Unassembled WGS sequence"/>
</dbReference>
<feature type="chain" id="PRO_5002159443" evidence="2">
    <location>
        <begin position="28"/>
        <end position="270"/>
    </location>
</feature>
<protein>
    <submittedName>
        <fullName evidence="3">Uncharacterized protein</fullName>
    </submittedName>
</protein>
<sequence>MRRWTLICAALWLSSTTACLPSPPVVAATGLALSSDHIYLAGPGPELTLFVVHDGEWVADGSLHGPCEITLDVELHADQLVVLCSDGSVFSSSVRTASVDANPTWTAHELPPAQPEQLQRTDASLSRIGIVTPPPPSDGSIRLHGPAPQASRDALLPRPATGPTDLWVGSLSWGPASANEAGDAFALPAQLSRHWQLSLMSTRHGNALCVVSERRFGWLRDVAVDQQGRRFAALAGSTFFVIDLGDAALDVDAIDLATATVRRTGWRCRR</sequence>